<organism evidence="2 3">
    <name type="scientific">Elsinoe ampelina</name>
    <dbReference type="NCBI Taxonomy" id="302913"/>
    <lineage>
        <taxon>Eukaryota</taxon>
        <taxon>Fungi</taxon>
        <taxon>Dikarya</taxon>
        <taxon>Ascomycota</taxon>
        <taxon>Pezizomycotina</taxon>
        <taxon>Dothideomycetes</taxon>
        <taxon>Dothideomycetidae</taxon>
        <taxon>Myriangiales</taxon>
        <taxon>Elsinoaceae</taxon>
        <taxon>Elsinoe</taxon>
    </lineage>
</organism>
<dbReference type="EMBL" id="ML992508">
    <property type="protein sequence ID" value="KAF2222493.1"/>
    <property type="molecule type" value="Genomic_DNA"/>
</dbReference>
<feature type="compositionally biased region" description="Low complexity" evidence="1">
    <location>
        <begin position="76"/>
        <end position="88"/>
    </location>
</feature>
<gene>
    <name evidence="2" type="ORF">BDZ85DRAFT_219430</name>
</gene>
<dbReference type="AlphaFoldDB" id="A0A6A6GAB2"/>
<feature type="compositionally biased region" description="Polar residues" evidence="1">
    <location>
        <begin position="51"/>
        <end position="75"/>
    </location>
</feature>
<dbReference type="OrthoDB" id="3260716at2759"/>
<protein>
    <submittedName>
        <fullName evidence="2">Uncharacterized protein</fullName>
    </submittedName>
</protein>
<name>A0A6A6GAB2_9PEZI</name>
<evidence type="ECO:0000256" key="1">
    <source>
        <dbReference type="SAM" id="MobiDB-lite"/>
    </source>
</evidence>
<sequence length="196" mass="19892">MSATRNTDAAVNSQGASGQFHSSRPRDEPLTTHGHQPGRIAGEKDAAEEFQAQTLPAGSAPTDSTFKPNNISDVPTTGATEGAGTTAASDTLGGATSGDVHTGLGKPPVGQSSSELHHDGKTHRKAERGSLEGVGASGVPQRGNVDSHDPEFAFQRGLGKEEVKDGGRGMMGGAPAEDKPSETAHGGPSVGSDKLY</sequence>
<evidence type="ECO:0000313" key="3">
    <source>
        <dbReference type="Proteomes" id="UP000799538"/>
    </source>
</evidence>
<dbReference type="Proteomes" id="UP000799538">
    <property type="component" value="Unassembled WGS sequence"/>
</dbReference>
<feature type="region of interest" description="Disordered" evidence="1">
    <location>
        <begin position="1"/>
        <end position="196"/>
    </location>
</feature>
<evidence type="ECO:0000313" key="2">
    <source>
        <dbReference type="EMBL" id="KAF2222493.1"/>
    </source>
</evidence>
<accession>A0A6A6GAB2</accession>
<reference evidence="3" key="1">
    <citation type="journal article" date="2020" name="Stud. Mycol.">
        <title>101 Dothideomycetes genomes: A test case for predicting lifestyles and emergence of pathogens.</title>
        <authorList>
            <person name="Haridas S."/>
            <person name="Albert R."/>
            <person name="Binder M."/>
            <person name="Bloem J."/>
            <person name="LaButti K."/>
            <person name="Salamov A."/>
            <person name="Andreopoulos B."/>
            <person name="Baker S."/>
            <person name="Barry K."/>
            <person name="Bills G."/>
            <person name="Bluhm B."/>
            <person name="Cannon C."/>
            <person name="Castanera R."/>
            <person name="Culley D."/>
            <person name="Daum C."/>
            <person name="Ezra D."/>
            <person name="Gonzalez J."/>
            <person name="Henrissat B."/>
            <person name="Kuo A."/>
            <person name="Liang C."/>
            <person name="Lipzen A."/>
            <person name="Lutzoni F."/>
            <person name="Magnuson J."/>
            <person name="Mondo S."/>
            <person name="Nolan M."/>
            <person name="Ohm R."/>
            <person name="Pangilinan J."/>
            <person name="Park H.-J."/>
            <person name="Ramirez L."/>
            <person name="Alfaro M."/>
            <person name="Sun H."/>
            <person name="Tritt A."/>
            <person name="Yoshinaga Y."/>
            <person name="Zwiers L.-H."/>
            <person name="Turgeon B."/>
            <person name="Goodwin S."/>
            <person name="Spatafora J."/>
            <person name="Crous P."/>
            <person name="Grigoriev I."/>
        </authorList>
    </citation>
    <scope>NUCLEOTIDE SEQUENCE [LARGE SCALE GENOMIC DNA]</scope>
    <source>
        <strain evidence="3">CECT 20119</strain>
    </source>
</reference>
<proteinExistence type="predicted"/>
<keyword evidence="3" id="KW-1185">Reference proteome</keyword>
<feature type="compositionally biased region" description="Polar residues" evidence="1">
    <location>
        <begin position="1"/>
        <end position="22"/>
    </location>
</feature>
<feature type="compositionally biased region" description="Basic and acidic residues" evidence="1">
    <location>
        <begin position="158"/>
        <end position="167"/>
    </location>
</feature>